<dbReference type="InterPro" id="IPR021255">
    <property type="entry name" value="DUF2807"/>
</dbReference>
<name>A9KEI9_COXBN</name>
<feature type="domain" description="Putative auto-transporter adhesin head GIN" evidence="1">
    <location>
        <begin position="41"/>
        <end position="202"/>
    </location>
</feature>
<dbReference type="Pfam" id="PF10988">
    <property type="entry name" value="DUF2807"/>
    <property type="match status" value="1"/>
</dbReference>
<dbReference type="EMBL" id="CP000733">
    <property type="protein sequence ID" value="ABS76815.1"/>
    <property type="molecule type" value="Genomic_DNA"/>
</dbReference>
<evidence type="ECO:0000313" key="3">
    <source>
        <dbReference type="Proteomes" id="UP000008555"/>
    </source>
</evidence>
<dbReference type="PANTHER" id="PTHR39200:SF1">
    <property type="entry name" value="AUTO-TRANSPORTER ADHESIN HEAD GIN DOMAIN-CONTAINING PROTEIN-RELATED"/>
    <property type="match status" value="1"/>
</dbReference>
<dbReference type="RefSeq" id="WP_010957548.1">
    <property type="nucleotide sequence ID" value="NC_009727.1"/>
</dbReference>
<dbReference type="Proteomes" id="UP000008555">
    <property type="component" value="Chromosome"/>
</dbReference>
<dbReference type="KEGG" id="cbd:CBUD_1673"/>
<proteinExistence type="predicted"/>
<protein>
    <submittedName>
        <fullName evidence="2">Hypothetical exported protein</fullName>
    </submittedName>
</protein>
<organism evidence="2 3">
    <name type="scientific">Coxiella burnetii (strain Dugway 5J108-111)</name>
    <dbReference type="NCBI Taxonomy" id="434922"/>
    <lineage>
        <taxon>Bacteria</taxon>
        <taxon>Pseudomonadati</taxon>
        <taxon>Pseudomonadota</taxon>
        <taxon>Gammaproteobacteria</taxon>
        <taxon>Legionellales</taxon>
        <taxon>Coxiellaceae</taxon>
        <taxon>Coxiella</taxon>
    </lineage>
</organism>
<sequence length="228" mass="24494">MKHSLKLIILVIAVILLSACHRETLKGSGKVVTQTRQVPQFEHIKAHGDVKLFVTAGKPQQVAVKTDDNLQSYIVTTVKGDSLEISTKGARRLVPSTPIVIEVSAEELESLATAGSIQTEVKGIEDDSFDVRASGNSQLVLEGRTDKASINIEGNGQIDARQLITKEMSLSVSGVARAIVHAERKLDVKVAGDGEVIYFGNPPFLNQSIFGKGKVEKGSAQLRKGLVN</sequence>
<evidence type="ECO:0000313" key="2">
    <source>
        <dbReference type="EMBL" id="ABS76815.1"/>
    </source>
</evidence>
<dbReference type="AlphaFoldDB" id="A9KEI9"/>
<accession>A9KEI9</accession>
<dbReference type="HOGENOM" id="CLU_072746_4_2_6"/>
<dbReference type="PROSITE" id="PS51257">
    <property type="entry name" value="PROKAR_LIPOPROTEIN"/>
    <property type="match status" value="1"/>
</dbReference>
<gene>
    <name evidence="2" type="ordered locus">CBUD_1673</name>
</gene>
<dbReference type="PANTHER" id="PTHR39200">
    <property type="entry name" value="HYPOTHETICAL EXPORTED PROTEIN"/>
    <property type="match status" value="1"/>
</dbReference>
<reference evidence="2 3" key="1">
    <citation type="journal article" date="2009" name="Infect. Immun.">
        <title>Comparative genomics reveal extensive transposon-mediated genomic plasticity and diversity among potential effector proteins within the genus Coxiella.</title>
        <authorList>
            <person name="Beare P.A."/>
            <person name="Unsworth N."/>
            <person name="Andoh M."/>
            <person name="Voth D.E."/>
            <person name="Omsland A."/>
            <person name="Gilk S.D."/>
            <person name="Williams K.P."/>
            <person name="Sobral B.W."/>
            <person name="Kupko J.J.III."/>
            <person name="Porcella S.F."/>
            <person name="Samuel J.E."/>
            <person name="Heinzen R.A."/>
        </authorList>
    </citation>
    <scope>NUCLEOTIDE SEQUENCE [LARGE SCALE GENOMIC DNA]</scope>
    <source>
        <strain evidence="2 3">Dugway 5J108-111</strain>
    </source>
</reference>
<dbReference type="Gene3D" id="2.160.20.120">
    <property type="match status" value="2"/>
</dbReference>
<evidence type="ECO:0000259" key="1">
    <source>
        <dbReference type="Pfam" id="PF10988"/>
    </source>
</evidence>